<reference evidence="1 2" key="1">
    <citation type="submission" date="2021-06" db="EMBL/GenBank/DDBJ databases">
        <title>Caerostris extrusa draft genome.</title>
        <authorList>
            <person name="Kono N."/>
            <person name="Arakawa K."/>
        </authorList>
    </citation>
    <scope>NUCLEOTIDE SEQUENCE [LARGE SCALE GENOMIC DNA]</scope>
</reference>
<evidence type="ECO:0000313" key="1">
    <source>
        <dbReference type="EMBL" id="GIY56444.1"/>
    </source>
</evidence>
<keyword evidence="2" id="KW-1185">Reference proteome</keyword>
<dbReference type="EMBL" id="BPLR01012770">
    <property type="protein sequence ID" value="GIY56444.1"/>
    <property type="molecule type" value="Genomic_DNA"/>
</dbReference>
<proteinExistence type="predicted"/>
<comment type="caution">
    <text evidence="1">The sequence shown here is derived from an EMBL/GenBank/DDBJ whole genome shotgun (WGS) entry which is preliminary data.</text>
</comment>
<sequence>MRVLSSSLTLLDCSRVDPYVSNVLEEIKSIYSENFGLNKSEIKHNVTHSIKAKRSPVVSEIRRFSPNKLKIPKIESEFILEHDICRPSISSGSNLMHIVKKKTILAGIIKIIRPLMQVHKLIGIPYLIYQILFIN</sequence>
<dbReference type="Proteomes" id="UP001054945">
    <property type="component" value="Unassembled WGS sequence"/>
</dbReference>
<dbReference type="AlphaFoldDB" id="A0AAV4UF85"/>
<organism evidence="1 2">
    <name type="scientific">Caerostris extrusa</name>
    <name type="common">Bark spider</name>
    <name type="synonym">Caerostris bankana</name>
    <dbReference type="NCBI Taxonomy" id="172846"/>
    <lineage>
        <taxon>Eukaryota</taxon>
        <taxon>Metazoa</taxon>
        <taxon>Ecdysozoa</taxon>
        <taxon>Arthropoda</taxon>
        <taxon>Chelicerata</taxon>
        <taxon>Arachnida</taxon>
        <taxon>Araneae</taxon>
        <taxon>Araneomorphae</taxon>
        <taxon>Entelegynae</taxon>
        <taxon>Araneoidea</taxon>
        <taxon>Araneidae</taxon>
        <taxon>Caerostris</taxon>
    </lineage>
</organism>
<name>A0AAV4UF85_CAEEX</name>
<gene>
    <name evidence="1" type="ORF">CEXT_217191</name>
</gene>
<accession>A0AAV4UF85</accession>
<evidence type="ECO:0000313" key="2">
    <source>
        <dbReference type="Proteomes" id="UP001054945"/>
    </source>
</evidence>
<protein>
    <submittedName>
        <fullName evidence="1">Uncharacterized protein</fullName>
    </submittedName>
</protein>